<dbReference type="EMBL" id="KN817561">
    <property type="protein sequence ID" value="KJA21021.1"/>
    <property type="molecule type" value="Genomic_DNA"/>
</dbReference>
<evidence type="ECO:0000313" key="5">
    <source>
        <dbReference type="Proteomes" id="UP000054270"/>
    </source>
</evidence>
<organism evidence="3 5">
    <name type="scientific">Hypholoma sublateritium (strain FD-334 SS-4)</name>
    <dbReference type="NCBI Taxonomy" id="945553"/>
    <lineage>
        <taxon>Eukaryota</taxon>
        <taxon>Fungi</taxon>
        <taxon>Dikarya</taxon>
        <taxon>Basidiomycota</taxon>
        <taxon>Agaricomycotina</taxon>
        <taxon>Agaricomycetes</taxon>
        <taxon>Agaricomycetidae</taxon>
        <taxon>Agaricales</taxon>
        <taxon>Agaricineae</taxon>
        <taxon>Strophariaceae</taxon>
        <taxon>Hypholoma</taxon>
    </lineage>
</organism>
<reference evidence="3" key="1">
    <citation type="submission" date="2014-04" db="EMBL/GenBank/DDBJ databases">
        <title>Evolutionary Origins and Diversification of the Mycorrhizal Mutualists.</title>
        <authorList>
            <consortium name="DOE Joint Genome Institute"/>
            <person name="Kohler A."/>
            <person name="Kuo A."/>
            <person name="Nagy L.G."/>
            <person name="Floudas D."/>
            <person name="Copeland A."/>
            <person name="Barry K.W."/>
            <person name="Cichocki N."/>
            <person name="Veneault-Fourrey C."/>
            <person name="LaButti K."/>
            <person name="Lindquist E.A."/>
            <person name="Lipzen A."/>
            <person name="Lundell T."/>
            <person name="Morin E."/>
            <person name="Murat C."/>
            <person name="Riley R."/>
            <person name="Ohm R."/>
            <person name="Sun H."/>
            <person name="Tunlid A."/>
            <person name="Henrissat B."/>
            <person name="Grigoriev I.V."/>
            <person name="Hibbett D.S."/>
            <person name="Martin F."/>
            <person name="Consortium M.G."/>
        </authorList>
    </citation>
    <scope>NUCLEOTIDE SEQUENCE [LARGE SCALE GENOMIC DNA]</scope>
    <source>
        <strain evidence="3">FD-334 SS-4</strain>
    </source>
</reference>
<evidence type="ECO:0000256" key="1">
    <source>
        <dbReference type="SAM" id="Coils"/>
    </source>
</evidence>
<keyword evidence="5" id="KW-1185">Reference proteome</keyword>
<gene>
    <name evidence="4" type="ORF">HYPSUDRAFT_203222</name>
    <name evidence="3" type="ORF">HYPSUDRAFT_204809</name>
</gene>
<feature type="region of interest" description="Disordered" evidence="2">
    <location>
        <begin position="1"/>
        <end position="55"/>
    </location>
</feature>
<evidence type="ECO:0000256" key="2">
    <source>
        <dbReference type="SAM" id="MobiDB-lite"/>
    </source>
</evidence>
<dbReference type="EMBL" id="KN817581">
    <property type="protein sequence ID" value="KJA19065.1"/>
    <property type="molecule type" value="Genomic_DNA"/>
</dbReference>
<sequence>MSGPGHVAPPLTSHHHPTSMESDWMTHPSSTQLSPSLGPGQEAISNAFPADSTGIPLEENVNSRISDNYHSDHLKLFTSTGIGQSESSSNSTGIFQASQSAASYGPCTSAWSSIESFPSATRKGPTVEQYRSLNSQFNEIKQENAELIKKNRVLTAQLDTLAKAYELLANRIPQSLSSPPTRPETRETFPNVKYWTRQDWTTANADRVADLDEGGTSGARGRTRAAQGINVNMKYIEDKDGQAINGHLASDIRRHARAIFVGFALEGRLFASWTEADHTSLKVYYREMAERFEELRLCANDWKAEMIALDVYRTWRDQWQKKQQKNKTGNGKNRQLEDDDDQDKSHDNDDGDNDDVSVKRGIDYTASDNEQPSKRTKKGNSTPDPAMAFPVYAVPPQMHAIPSINVVPGTPAAQENIDKTANLRYQNLLQPVALPQQYFNINNPFQSSSNARTTVHSFVPPLHGVHNPPQVQLTPDASIIAASSSALNTVQPLPAPVTKSRRMRPTKSATARNLCAIEWCKTNKGTADDFNNFWNGLPKDEKEKYELLSKERSEQEKSFV</sequence>
<feature type="coiled-coil region" evidence="1">
    <location>
        <begin position="130"/>
        <end position="157"/>
    </location>
</feature>
<protein>
    <submittedName>
        <fullName evidence="3">Uncharacterized protein</fullName>
    </submittedName>
</protein>
<reference evidence="5" key="2">
    <citation type="submission" date="2014-04" db="EMBL/GenBank/DDBJ databases">
        <title>Evolutionary Origins and Diversification of the Mycorrhizal Mutualists.</title>
        <authorList>
            <consortium name="DOE Joint Genome Institute"/>
            <consortium name="Mycorrhizal Genomics Consortium"/>
            <person name="Kohler A."/>
            <person name="Kuo A."/>
            <person name="Nagy L.G."/>
            <person name="Floudas D."/>
            <person name="Copeland A."/>
            <person name="Barry K.W."/>
            <person name="Cichocki N."/>
            <person name="Veneault-Fourrey C."/>
            <person name="LaButti K."/>
            <person name="Lindquist E.A."/>
            <person name="Lipzen A."/>
            <person name="Lundell T."/>
            <person name="Morin E."/>
            <person name="Murat C."/>
            <person name="Riley R."/>
            <person name="Ohm R."/>
            <person name="Sun H."/>
            <person name="Tunlid A."/>
            <person name="Henrissat B."/>
            <person name="Grigoriev I.V."/>
            <person name="Hibbett D.S."/>
            <person name="Martin F."/>
        </authorList>
    </citation>
    <scope>NUCLEOTIDE SEQUENCE [LARGE SCALE GENOMIC DNA]</scope>
    <source>
        <strain evidence="5">FD-334 SS-4</strain>
    </source>
</reference>
<feature type="region of interest" description="Disordered" evidence="2">
    <location>
        <begin position="322"/>
        <end position="389"/>
    </location>
</feature>
<keyword evidence="1" id="KW-0175">Coiled coil</keyword>
<evidence type="ECO:0000313" key="4">
    <source>
        <dbReference type="EMBL" id="KJA21021.1"/>
    </source>
</evidence>
<name>A0A0D2PG26_HYPSF</name>
<accession>A0A0D2PG26</accession>
<dbReference type="Proteomes" id="UP000054270">
    <property type="component" value="Unassembled WGS sequence"/>
</dbReference>
<evidence type="ECO:0000313" key="3">
    <source>
        <dbReference type="EMBL" id="KJA19065.1"/>
    </source>
</evidence>
<proteinExistence type="predicted"/>
<dbReference type="STRING" id="945553.A0A0D2PG26"/>
<dbReference type="OrthoDB" id="3235325at2759"/>
<dbReference type="AlphaFoldDB" id="A0A0D2PG26"/>